<keyword evidence="6" id="KW-0812">Transmembrane</keyword>
<organism evidence="13 14">
    <name type="scientific">Psychrosphaera aquimarina</name>
    <dbReference type="NCBI Taxonomy" id="2044854"/>
    <lineage>
        <taxon>Bacteria</taxon>
        <taxon>Pseudomonadati</taxon>
        <taxon>Pseudomonadota</taxon>
        <taxon>Gammaproteobacteria</taxon>
        <taxon>Alteromonadales</taxon>
        <taxon>Pseudoalteromonadaceae</taxon>
        <taxon>Psychrosphaera</taxon>
    </lineage>
</organism>
<dbReference type="PRINTS" id="PR01374">
    <property type="entry name" value="TONBPROTEIN"/>
</dbReference>
<dbReference type="InterPro" id="IPR037682">
    <property type="entry name" value="TonB_C"/>
</dbReference>
<dbReference type="InterPro" id="IPR003538">
    <property type="entry name" value="TonB"/>
</dbReference>
<sequence>MLYKLLSSILIIASFQGLASELETKPDAVSRLIDSLILATPVKRIAPKYPSRAARSGQEGWVQLSFVVSKDGDVEDVLVLNNAGSNDFIAEAKKAVKKWHYSPALNSNGDAIESCQNSVQLDFRLGKSGISKKFKRIFDRASTSLDEENITELKESIDDINNYKNKNISDLAWAHYLQFRYYLLTENKNEQYHHLKQVSRYAKPATKQMSSTLPESISVDILHRLFIFQLEKQLFTKAMSTFELLTKFENEAAQQFVKSNKSIIQNIQHLVQSETPILVQGELTKNVWTHELIRNSFSITNIHGDLDKLEVRCQHKRNIFTVQPDNQWTIPDSWGQCSVLVEGQKHASFKLIELNQSI</sequence>
<dbReference type="PANTHER" id="PTHR33446:SF14">
    <property type="entry name" value="PROTEIN TONB"/>
    <property type="match status" value="1"/>
</dbReference>
<dbReference type="Pfam" id="PF03544">
    <property type="entry name" value="TonB_C"/>
    <property type="match status" value="1"/>
</dbReference>
<evidence type="ECO:0000256" key="9">
    <source>
        <dbReference type="ARBA" id="ARBA00023136"/>
    </source>
</evidence>
<comment type="subcellular location">
    <subcellularLocation>
        <location evidence="1 10">Cell inner membrane</location>
        <topology evidence="1 10">Single-pass membrane protein</topology>
        <orientation evidence="1 10">Periplasmic side</orientation>
    </subcellularLocation>
</comment>
<dbReference type="NCBIfam" id="TIGR01352">
    <property type="entry name" value="tonB_Cterm"/>
    <property type="match status" value="1"/>
</dbReference>
<accession>A0ABU3QZT7</accession>
<evidence type="ECO:0000256" key="10">
    <source>
        <dbReference type="RuleBase" id="RU362123"/>
    </source>
</evidence>
<keyword evidence="10" id="KW-0735">Signal-anchor</keyword>
<evidence type="ECO:0000259" key="12">
    <source>
        <dbReference type="PROSITE" id="PS52015"/>
    </source>
</evidence>
<dbReference type="Gene3D" id="3.30.1150.10">
    <property type="match status" value="1"/>
</dbReference>
<keyword evidence="11" id="KW-0732">Signal</keyword>
<feature type="domain" description="TonB C-terminal" evidence="12">
    <location>
        <begin position="34"/>
        <end position="132"/>
    </location>
</feature>
<evidence type="ECO:0000256" key="5">
    <source>
        <dbReference type="ARBA" id="ARBA00022519"/>
    </source>
</evidence>
<keyword evidence="8" id="KW-1133">Transmembrane helix</keyword>
<comment type="caution">
    <text evidence="13">The sequence shown here is derived from an EMBL/GenBank/DDBJ whole genome shotgun (WGS) entry which is preliminary data.</text>
</comment>
<keyword evidence="3 10" id="KW-0813">Transport</keyword>
<evidence type="ECO:0000256" key="6">
    <source>
        <dbReference type="ARBA" id="ARBA00022692"/>
    </source>
</evidence>
<keyword evidence="5 10" id="KW-0997">Cell inner membrane</keyword>
<dbReference type="RefSeq" id="WP_315946475.1">
    <property type="nucleotide sequence ID" value="NZ_JAWCUA010000007.1"/>
</dbReference>
<evidence type="ECO:0000313" key="14">
    <source>
        <dbReference type="Proteomes" id="UP001257914"/>
    </source>
</evidence>
<keyword evidence="14" id="KW-1185">Reference proteome</keyword>
<reference evidence="13 14" key="1">
    <citation type="submission" date="2023-10" db="EMBL/GenBank/DDBJ databases">
        <title>Psychrosphaera aquimaarina strain SW33 isolated from seawater.</title>
        <authorList>
            <person name="Bayburt H."/>
            <person name="Kim J.M."/>
            <person name="Choi B.J."/>
            <person name="Jeon C.O."/>
        </authorList>
    </citation>
    <scope>NUCLEOTIDE SEQUENCE [LARGE SCALE GENOMIC DNA]</scope>
    <source>
        <strain evidence="13 14">KCTC 52743</strain>
    </source>
</reference>
<proteinExistence type="inferred from homology"/>
<dbReference type="InterPro" id="IPR006260">
    <property type="entry name" value="TonB/TolA_C"/>
</dbReference>
<evidence type="ECO:0000256" key="8">
    <source>
        <dbReference type="ARBA" id="ARBA00022989"/>
    </source>
</evidence>
<evidence type="ECO:0000256" key="1">
    <source>
        <dbReference type="ARBA" id="ARBA00004383"/>
    </source>
</evidence>
<gene>
    <name evidence="13" type="ORF">RT723_07180</name>
</gene>
<dbReference type="PROSITE" id="PS52015">
    <property type="entry name" value="TONB_CTD"/>
    <property type="match status" value="1"/>
</dbReference>
<keyword evidence="7 10" id="KW-0653">Protein transport</keyword>
<feature type="signal peptide" evidence="11">
    <location>
        <begin position="1"/>
        <end position="19"/>
    </location>
</feature>
<evidence type="ECO:0000256" key="7">
    <source>
        <dbReference type="ARBA" id="ARBA00022927"/>
    </source>
</evidence>
<keyword evidence="4 10" id="KW-1003">Cell membrane</keyword>
<comment type="function">
    <text evidence="10">Interacts with outer membrane receptor proteins that carry out high-affinity binding and energy dependent uptake into the periplasmic space of specific substrates. It could act to transduce energy from the cytoplasmic membrane to specific energy-requiring processes in the outer membrane, resulting in the release into the periplasm of ligands bound by these outer membrane proteins.</text>
</comment>
<feature type="chain" id="PRO_5046746696" description="Protein TonB" evidence="11">
    <location>
        <begin position="20"/>
        <end position="358"/>
    </location>
</feature>
<dbReference type="EMBL" id="JAWCUA010000007">
    <property type="protein sequence ID" value="MDU0112784.1"/>
    <property type="molecule type" value="Genomic_DNA"/>
</dbReference>
<comment type="similarity">
    <text evidence="2 10">Belongs to the TonB family.</text>
</comment>
<evidence type="ECO:0000313" key="13">
    <source>
        <dbReference type="EMBL" id="MDU0112784.1"/>
    </source>
</evidence>
<name>A0ABU3QZT7_9GAMM</name>
<protein>
    <recommendedName>
        <fullName evidence="10">Protein TonB</fullName>
    </recommendedName>
</protein>
<dbReference type="SUPFAM" id="SSF74653">
    <property type="entry name" value="TolA/TonB C-terminal domain"/>
    <property type="match status" value="1"/>
</dbReference>
<dbReference type="Proteomes" id="UP001257914">
    <property type="component" value="Unassembled WGS sequence"/>
</dbReference>
<keyword evidence="9" id="KW-0472">Membrane</keyword>
<dbReference type="InterPro" id="IPR051045">
    <property type="entry name" value="TonB-dependent_transducer"/>
</dbReference>
<evidence type="ECO:0000256" key="3">
    <source>
        <dbReference type="ARBA" id="ARBA00022448"/>
    </source>
</evidence>
<evidence type="ECO:0000256" key="11">
    <source>
        <dbReference type="SAM" id="SignalP"/>
    </source>
</evidence>
<evidence type="ECO:0000256" key="2">
    <source>
        <dbReference type="ARBA" id="ARBA00006555"/>
    </source>
</evidence>
<dbReference type="PANTHER" id="PTHR33446">
    <property type="entry name" value="PROTEIN TONB-RELATED"/>
    <property type="match status" value="1"/>
</dbReference>
<evidence type="ECO:0000256" key="4">
    <source>
        <dbReference type="ARBA" id="ARBA00022475"/>
    </source>
</evidence>